<proteinExistence type="predicted"/>
<feature type="transmembrane region" description="Helical" evidence="1">
    <location>
        <begin position="12"/>
        <end position="32"/>
    </location>
</feature>
<keyword evidence="1" id="KW-0472">Membrane</keyword>
<reference evidence="3" key="1">
    <citation type="submission" date="2019-03" db="EMBL/GenBank/DDBJ databases">
        <title>Improved annotation for the trematode Fasciola hepatica.</title>
        <authorList>
            <person name="Choi Y.-J."/>
            <person name="Martin J."/>
            <person name="Mitreva M."/>
        </authorList>
    </citation>
    <scope>NUCLEOTIDE SEQUENCE [LARGE SCALE GENOMIC DNA]</scope>
</reference>
<dbReference type="PANTHER" id="PTHR13627">
    <property type="entry name" value="FUKUTIN RELATED PROTEIN"/>
    <property type="match status" value="1"/>
</dbReference>
<protein>
    <recommendedName>
        <fullName evidence="2">LicD/FKTN/FKRP nucleotidyltransferase domain-containing protein</fullName>
    </recommendedName>
</protein>
<name>A0A4E0RJ36_FASHE</name>
<dbReference type="AlphaFoldDB" id="A0A4E0RJ36"/>
<keyword evidence="4" id="KW-1185">Reference proteome</keyword>
<dbReference type="PANTHER" id="PTHR13627:SF35">
    <property type="entry name" value="LICD FAMILY PROTEIN"/>
    <property type="match status" value="1"/>
</dbReference>
<accession>A0A4E0RJ36</accession>
<dbReference type="GO" id="GO:0009100">
    <property type="term" value="P:glycoprotein metabolic process"/>
    <property type="evidence" value="ECO:0007669"/>
    <property type="project" value="UniProtKB-ARBA"/>
</dbReference>
<comment type="caution">
    <text evidence="3">The sequence shown here is derived from an EMBL/GenBank/DDBJ whole genome shotgun (WGS) entry which is preliminary data.</text>
</comment>
<evidence type="ECO:0000313" key="4">
    <source>
        <dbReference type="Proteomes" id="UP000230066"/>
    </source>
</evidence>
<dbReference type="Pfam" id="PF04991">
    <property type="entry name" value="LicD"/>
    <property type="match status" value="1"/>
</dbReference>
<dbReference type="InterPro" id="IPR007074">
    <property type="entry name" value="LicD/FKTN/FKRP_NTP_transf"/>
</dbReference>
<sequence length="420" mass="48406">MLSNGTKNRLTYRYIYLLIFGCLSLIFVVYYLQFVKPVLSVPKNFGKFRQVTTRRQNSSKSVEFLQSDIYRLYPEPEIDENNEIVWQVELFKPLRKKHGWNATQLKWLLDLLIKNLTDSNTNANISDPQTEFNSGRMEEQLLRCKIDLVSSSTDGCDPISLGSFPENLSNQLALKQTFKENNPVYNLSRMYWQPMSNLNSTELLECSKTSEGRRNLLHDALQRWIPFAAKHRIWWSLAFGSLIGSMRDGNIIPYDSDMDLFILGSDEQKIRQLATARKNITVGQLNLVTRPGPYCPVNPGKRMNCQGKTVQSLGDTCSFCGPLARLFMDYGNYIDLFPINIELRTNSEGFPVNFGYTIEEEEGKSVYEMSSLLPLSRCHMMGLEVPCPNHPGMLLERLYNKNWRIPYYKCNGKNGQWESV</sequence>
<evidence type="ECO:0000313" key="3">
    <source>
        <dbReference type="EMBL" id="THD27605.1"/>
    </source>
</evidence>
<keyword evidence="1" id="KW-1133">Transmembrane helix</keyword>
<dbReference type="InterPro" id="IPR052613">
    <property type="entry name" value="LicD_transferase"/>
</dbReference>
<dbReference type="EMBL" id="JXXN02000372">
    <property type="protein sequence ID" value="THD27605.1"/>
    <property type="molecule type" value="Genomic_DNA"/>
</dbReference>
<evidence type="ECO:0000256" key="1">
    <source>
        <dbReference type="SAM" id="Phobius"/>
    </source>
</evidence>
<feature type="domain" description="LicD/FKTN/FKRP nucleotidyltransferase" evidence="2">
    <location>
        <begin position="229"/>
        <end position="276"/>
    </location>
</feature>
<gene>
    <name evidence="3" type="ORF">D915_001581</name>
</gene>
<dbReference type="Proteomes" id="UP000230066">
    <property type="component" value="Unassembled WGS sequence"/>
</dbReference>
<evidence type="ECO:0000259" key="2">
    <source>
        <dbReference type="Pfam" id="PF04991"/>
    </source>
</evidence>
<keyword evidence="1" id="KW-0812">Transmembrane</keyword>
<organism evidence="3 4">
    <name type="scientific">Fasciola hepatica</name>
    <name type="common">Liver fluke</name>
    <dbReference type="NCBI Taxonomy" id="6192"/>
    <lineage>
        <taxon>Eukaryota</taxon>
        <taxon>Metazoa</taxon>
        <taxon>Spiralia</taxon>
        <taxon>Lophotrochozoa</taxon>
        <taxon>Platyhelminthes</taxon>
        <taxon>Trematoda</taxon>
        <taxon>Digenea</taxon>
        <taxon>Plagiorchiida</taxon>
        <taxon>Echinostomata</taxon>
        <taxon>Echinostomatoidea</taxon>
        <taxon>Fasciolidae</taxon>
        <taxon>Fasciola</taxon>
    </lineage>
</organism>